<dbReference type="VEuPathDB" id="AmoebaDB:EHI8A_101350"/>
<dbReference type="SMART" id="SM00147">
    <property type="entry name" value="RasGEF"/>
    <property type="match status" value="1"/>
</dbReference>
<dbReference type="SUPFAM" id="SSF48366">
    <property type="entry name" value="Ras GEF"/>
    <property type="match status" value="1"/>
</dbReference>
<dbReference type="AlphaFoldDB" id="A0A5K1VUR6"/>
<dbReference type="InterPro" id="IPR023578">
    <property type="entry name" value="Ras_GEF_dom_sf"/>
</dbReference>
<dbReference type="GO" id="GO:0005085">
    <property type="term" value="F:guanyl-nucleotide exchange factor activity"/>
    <property type="evidence" value="ECO:0007669"/>
    <property type="project" value="UniProtKB-KW"/>
</dbReference>
<dbReference type="VEuPathDB" id="AmoebaDB:EHI_170600"/>
<accession>A0A5K1VUR6</accession>
<organism evidence="6 7">
    <name type="scientific">Entamoeba histolytica</name>
    <dbReference type="NCBI Taxonomy" id="5759"/>
    <lineage>
        <taxon>Eukaryota</taxon>
        <taxon>Amoebozoa</taxon>
        <taxon>Evosea</taxon>
        <taxon>Archamoebae</taxon>
        <taxon>Mastigamoebida</taxon>
        <taxon>Entamoebidae</taxon>
        <taxon>Entamoeba</taxon>
    </lineage>
</organism>
<sequence length="850" mass="97095">MLGLQEEKLQQMQDEIQSLKLKVSLLQSEKYKKMRSINMKALAGDEINDEEKKMLQAEISAIETLRNELQKEPIRESRSRRIEQKRLDRHSLSLTFRKKKNNVISFTSSSKLSGDSVSINGGNGTEAITETLKKAKEQGLNKEEIIDQISSCINKYYQDARPIKVGGVLKSVDEDVIVEQKSNTRFYVHTQLLPRFDEITIDEEVNRLGEEKVKSYDTLVGLVCDSAAVVGSVVIDALSFASLAVARPEIEEYISQFQSAVEAVLAKASTLMEITQEIMELYVSHCECNDENFKKYIETYKATITTLNKIKLEPEINSHVLSAAKGEGQQLRAGFIERDFYESGKGLSAIVSQLIVSIGNVVRNRINKTEDNGKKKKKEKIDEENPFVLNSKDIVKLEVVEVGSITVTLVNSLKIYVGKVYTAREVRKISENETEKLTMGTNDFWSEIESSDKPKVITKKDSKSINAGSLNRIIETLTSPDFSDLFFRRTFFYSFPSFAKAKEVVDLLITRYLVPDNIPKDKATLIKRRVVIALKYFCSDALDECNQGLLEYIKSFLNRPEETDQQLKSLTATIDKRLYERNQLISNYFIPPVDLFLSQDMCSPALFISKMDDYEIAKQLTMVDFGIYKNVRPTELFDCSFDKMKYRAPNVCKMLARVDEISHWIGTMILMFPDVEMRAKLMNKFISIADKLLTLQNYQALAGFYVGLEAYSPIARLQNTRNLLTQQSVKTMKILESYFGLVNNSNYKNYRSLIKDVKGACVPFIAVVTKDLTFITEGNEPKVKNEDGISLINFERQEMCLTQIDDFLRFQQFTFNFPIVQPLNGYLQQLTSLPEDLLYRISIILEPRKK</sequence>
<dbReference type="Pfam" id="PF00618">
    <property type="entry name" value="RasGEF_N"/>
    <property type="match status" value="1"/>
</dbReference>
<keyword evidence="3" id="KW-0175">Coiled coil</keyword>
<dbReference type="PANTHER" id="PTHR23113:SF366">
    <property type="entry name" value="RAS GUANINE NUCLEOTIDE EXCHANGE FACTOR R"/>
    <property type="match status" value="1"/>
</dbReference>
<name>A0A5K1VUR6_ENTHI</name>
<dbReference type="EMBL" id="BDEQ01000001">
    <property type="protein sequence ID" value="GAT97230.1"/>
    <property type="molecule type" value="Genomic_DNA"/>
</dbReference>
<feature type="domain" description="Ras-GEF" evidence="4">
    <location>
        <begin position="612"/>
        <end position="848"/>
    </location>
</feature>
<dbReference type="VEuPathDB" id="AmoebaDB:KM1_105680"/>
<evidence type="ECO:0000313" key="6">
    <source>
        <dbReference type="EMBL" id="GAT97230.1"/>
    </source>
</evidence>
<dbReference type="InterPro" id="IPR001895">
    <property type="entry name" value="RASGEF_cat_dom"/>
</dbReference>
<dbReference type="Proteomes" id="UP000078387">
    <property type="component" value="Unassembled WGS sequence"/>
</dbReference>
<dbReference type="PROSITE" id="PS50009">
    <property type="entry name" value="RASGEF_CAT"/>
    <property type="match status" value="1"/>
</dbReference>
<feature type="coiled-coil region" evidence="3">
    <location>
        <begin position="2"/>
        <end position="72"/>
    </location>
</feature>
<evidence type="ECO:0000259" key="5">
    <source>
        <dbReference type="PROSITE" id="PS50212"/>
    </source>
</evidence>
<keyword evidence="1 2" id="KW-0344">Guanine-nucleotide releasing factor</keyword>
<protein>
    <submittedName>
        <fullName evidence="6">Ras guanine nucleotide exchange factor putative</fullName>
    </submittedName>
</protein>
<dbReference type="InterPro" id="IPR000651">
    <property type="entry name" value="Ras-like_Gua-exchang_fac_N"/>
</dbReference>
<dbReference type="InterPro" id="IPR036964">
    <property type="entry name" value="RASGEF_cat_dom_sf"/>
</dbReference>
<evidence type="ECO:0000256" key="2">
    <source>
        <dbReference type="PROSITE-ProRule" id="PRU00168"/>
    </source>
</evidence>
<evidence type="ECO:0000256" key="1">
    <source>
        <dbReference type="ARBA" id="ARBA00022658"/>
    </source>
</evidence>
<dbReference type="VEuPathDB" id="AmoebaDB:EHI7A_070980"/>
<dbReference type="PROSITE" id="PS50212">
    <property type="entry name" value="RASGEF_NTER"/>
    <property type="match status" value="1"/>
</dbReference>
<gene>
    <name evidence="6" type="ORF">CL6EHI_170600</name>
</gene>
<dbReference type="GO" id="GO:0005886">
    <property type="term" value="C:plasma membrane"/>
    <property type="evidence" value="ECO:0007669"/>
    <property type="project" value="TreeGrafter"/>
</dbReference>
<dbReference type="InterPro" id="IPR008937">
    <property type="entry name" value="Ras-like_GEF"/>
</dbReference>
<dbReference type="Pfam" id="PF00617">
    <property type="entry name" value="RasGEF"/>
    <property type="match status" value="1"/>
</dbReference>
<evidence type="ECO:0000313" key="7">
    <source>
        <dbReference type="Proteomes" id="UP000078387"/>
    </source>
</evidence>
<comment type="caution">
    <text evidence="6">The sequence shown here is derived from an EMBL/GenBank/DDBJ whole genome shotgun (WGS) entry which is preliminary data.</text>
</comment>
<dbReference type="SMART" id="SM00229">
    <property type="entry name" value="RasGEFN"/>
    <property type="match status" value="1"/>
</dbReference>
<dbReference type="PANTHER" id="PTHR23113">
    <property type="entry name" value="GUANINE NUCLEOTIDE EXCHANGE FACTOR"/>
    <property type="match status" value="1"/>
</dbReference>
<feature type="domain" description="N-terminal Ras-GEF" evidence="5">
    <location>
        <begin position="461"/>
        <end position="582"/>
    </location>
</feature>
<dbReference type="Gene3D" id="1.20.870.10">
    <property type="entry name" value="Son of sevenless (SoS) protein Chain: S domain 1"/>
    <property type="match status" value="1"/>
</dbReference>
<dbReference type="VEuPathDB" id="AmoebaDB:EHI5A_117370"/>
<dbReference type="Gene3D" id="1.10.840.10">
    <property type="entry name" value="Ras guanine-nucleotide exchange factors catalytic domain"/>
    <property type="match status" value="1"/>
</dbReference>
<dbReference type="OMA" id="RITKTED"/>
<dbReference type="GO" id="GO:0007265">
    <property type="term" value="P:Ras protein signal transduction"/>
    <property type="evidence" value="ECO:0007669"/>
    <property type="project" value="TreeGrafter"/>
</dbReference>
<proteinExistence type="predicted"/>
<reference evidence="6 7" key="1">
    <citation type="submission" date="2016-05" db="EMBL/GenBank/DDBJ databases">
        <title>First whole genome sequencing of Entamoeba histolytica HM1:IMSS-clone-6.</title>
        <authorList>
            <person name="Mukherjee Avik.K."/>
            <person name="Izumyama S."/>
            <person name="Nakada-Tsukui K."/>
            <person name="Nozaki T."/>
        </authorList>
    </citation>
    <scope>NUCLEOTIDE SEQUENCE [LARGE SCALE GENOMIC DNA]</scope>
    <source>
        <strain evidence="6 7">HM1:IMSS clone 6</strain>
    </source>
</reference>
<evidence type="ECO:0000259" key="4">
    <source>
        <dbReference type="PROSITE" id="PS50009"/>
    </source>
</evidence>
<evidence type="ECO:0000256" key="3">
    <source>
        <dbReference type="SAM" id="Coils"/>
    </source>
</evidence>
<dbReference type="CDD" id="cd06224">
    <property type="entry name" value="REM"/>
    <property type="match status" value="1"/>
</dbReference>